<organism evidence="1">
    <name type="scientific">Anguilla anguilla</name>
    <name type="common">European freshwater eel</name>
    <name type="synonym">Muraena anguilla</name>
    <dbReference type="NCBI Taxonomy" id="7936"/>
    <lineage>
        <taxon>Eukaryota</taxon>
        <taxon>Metazoa</taxon>
        <taxon>Chordata</taxon>
        <taxon>Craniata</taxon>
        <taxon>Vertebrata</taxon>
        <taxon>Euteleostomi</taxon>
        <taxon>Actinopterygii</taxon>
        <taxon>Neopterygii</taxon>
        <taxon>Teleostei</taxon>
        <taxon>Anguilliformes</taxon>
        <taxon>Anguillidae</taxon>
        <taxon>Anguilla</taxon>
    </lineage>
</organism>
<proteinExistence type="predicted"/>
<protein>
    <submittedName>
        <fullName evidence="1">Uncharacterized protein</fullName>
    </submittedName>
</protein>
<reference evidence="1" key="2">
    <citation type="journal article" date="2015" name="Fish Shellfish Immunol.">
        <title>Early steps in the European eel (Anguilla anguilla)-Vibrio vulnificus interaction in the gills: Role of the RtxA13 toxin.</title>
        <authorList>
            <person name="Callol A."/>
            <person name="Pajuelo D."/>
            <person name="Ebbesson L."/>
            <person name="Teles M."/>
            <person name="MacKenzie S."/>
            <person name="Amaro C."/>
        </authorList>
    </citation>
    <scope>NUCLEOTIDE SEQUENCE</scope>
</reference>
<sequence>MYLLKTNCMHFSHESLSHIRSNGTL</sequence>
<dbReference type="AlphaFoldDB" id="A0A0E9QIF5"/>
<dbReference type="EMBL" id="GBXM01092437">
    <property type="protein sequence ID" value="JAH16140.1"/>
    <property type="molecule type" value="Transcribed_RNA"/>
</dbReference>
<evidence type="ECO:0000313" key="1">
    <source>
        <dbReference type="EMBL" id="JAH16140.1"/>
    </source>
</evidence>
<name>A0A0E9QIF5_ANGAN</name>
<accession>A0A0E9QIF5</accession>
<reference evidence="1" key="1">
    <citation type="submission" date="2014-11" db="EMBL/GenBank/DDBJ databases">
        <authorList>
            <person name="Amaro Gonzalez C."/>
        </authorList>
    </citation>
    <scope>NUCLEOTIDE SEQUENCE</scope>
</reference>